<protein>
    <submittedName>
        <fullName evidence="4">O-methyltransferase</fullName>
    </submittedName>
</protein>
<dbReference type="GO" id="GO:0032259">
    <property type="term" value="P:methylation"/>
    <property type="evidence" value="ECO:0007669"/>
    <property type="project" value="UniProtKB-KW"/>
</dbReference>
<evidence type="ECO:0000256" key="3">
    <source>
        <dbReference type="ARBA" id="ARBA00022691"/>
    </source>
</evidence>
<keyword evidence="5" id="KW-1185">Reference proteome</keyword>
<dbReference type="EMBL" id="RXFM01000058">
    <property type="protein sequence ID" value="RST65015.1"/>
    <property type="molecule type" value="Genomic_DNA"/>
</dbReference>
<dbReference type="InterPro" id="IPR029063">
    <property type="entry name" value="SAM-dependent_MTases_sf"/>
</dbReference>
<accession>A0A3S0A634</accession>
<gene>
    <name evidence="4" type="ORF">EIC27_04490</name>
</gene>
<dbReference type="GO" id="GO:0008757">
    <property type="term" value="F:S-adenosylmethionine-dependent methyltransferase activity"/>
    <property type="evidence" value="ECO:0007669"/>
    <property type="project" value="TreeGrafter"/>
</dbReference>
<evidence type="ECO:0000313" key="5">
    <source>
        <dbReference type="Proteomes" id="UP000279470"/>
    </source>
</evidence>
<comment type="caution">
    <text evidence="4">The sequence shown here is derived from an EMBL/GenBank/DDBJ whole genome shotgun (WGS) entry which is preliminary data.</text>
</comment>
<dbReference type="Gene3D" id="3.40.50.150">
    <property type="entry name" value="Vaccinia Virus protein VP39"/>
    <property type="match status" value="1"/>
</dbReference>
<reference evidence="5" key="1">
    <citation type="submission" date="2018-11" db="EMBL/GenBank/DDBJ databases">
        <title>Phylogenetic, genomic, and biogeographic characterization of a novel and ubiquitous marine invertebrate-associated Rickettsiales parasite, Candidatus Marinoinvertebrata rohwerii, gen. nov., sp. nov.</title>
        <authorList>
            <person name="Klinges J.G."/>
            <person name="Rosales S.M."/>
            <person name="Mcminds R."/>
            <person name="Shaver E.C."/>
            <person name="Shantz A."/>
            <person name="Peters E.C."/>
            <person name="Burkepile D.E."/>
            <person name="Silliman B.R."/>
            <person name="Vega Thurber R.L."/>
        </authorList>
    </citation>
    <scope>NUCLEOTIDE SEQUENCE [LARGE SCALE GENOMIC DNA]</scope>
    <source>
        <strain evidence="5">a_cerv_44</strain>
    </source>
</reference>
<dbReference type="PANTHER" id="PTHR10509">
    <property type="entry name" value="O-METHYLTRANSFERASE-RELATED"/>
    <property type="match status" value="1"/>
</dbReference>
<dbReference type="AlphaFoldDB" id="A0A3S0A634"/>
<dbReference type="PROSITE" id="PS51682">
    <property type="entry name" value="SAM_OMT_I"/>
    <property type="match status" value="1"/>
</dbReference>
<dbReference type="OrthoDB" id="9799672at2"/>
<keyword evidence="2 4" id="KW-0808">Transferase</keyword>
<proteinExistence type="predicted"/>
<evidence type="ECO:0000256" key="2">
    <source>
        <dbReference type="ARBA" id="ARBA00022679"/>
    </source>
</evidence>
<dbReference type="RefSeq" id="WP_126044928.1">
    <property type="nucleotide sequence ID" value="NZ_RXFM01000058.1"/>
</dbReference>
<keyword evidence="3" id="KW-0949">S-adenosyl-L-methionine</keyword>
<sequence length="215" mass="24845">MARNDSVTKRQKYVRSLYCKEENLFKDVFDTAMDKKNIQLSPEEGKLLSMILMINKSKYVLELGTLVGYSCCWIASSIPDYGKVITVETNEANYKIANQNFAKTPFANKIKSVNSDAIKYLTDLKLNYKLDAVFIDAKKDEYPKYLELIYTLLRIGGLIIADNTFLFRTVYEDNIPKYKEKWLAMKHFNEEISNQKKYKSLILPTNEGLTVAVKL</sequence>
<name>A0A3S0A634_9RICK</name>
<dbReference type="InterPro" id="IPR002935">
    <property type="entry name" value="SAM_O-MeTrfase"/>
</dbReference>
<dbReference type="CDD" id="cd02440">
    <property type="entry name" value="AdoMet_MTases"/>
    <property type="match status" value="1"/>
</dbReference>
<dbReference type="GO" id="GO:0008171">
    <property type="term" value="F:O-methyltransferase activity"/>
    <property type="evidence" value="ECO:0007669"/>
    <property type="project" value="InterPro"/>
</dbReference>
<evidence type="ECO:0000313" key="4">
    <source>
        <dbReference type="EMBL" id="RST65015.1"/>
    </source>
</evidence>
<dbReference type="Proteomes" id="UP000279470">
    <property type="component" value="Unassembled WGS sequence"/>
</dbReference>
<dbReference type="SUPFAM" id="SSF53335">
    <property type="entry name" value="S-adenosyl-L-methionine-dependent methyltransferases"/>
    <property type="match status" value="1"/>
</dbReference>
<dbReference type="Pfam" id="PF01596">
    <property type="entry name" value="Methyltransf_3"/>
    <property type="match status" value="1"/>
</dbReference>
<organism evidence="4 5">
    <name type="scientific">Candidatus Aquarickettsia rohweri</name>
    <dbReference type="NCBI Taxonomy" id="2602574"/>
    <lineage>
        <taxon>Bacteria</taxon>
        <taxon>Pseudomonadati</taxon>
        <taxon>Pseudomonadota</taxon>
        <taxon>Alphaproteobacteria</taxon>
        <taxon>Rickettsiales</taxon>
        <taxon>Candidatus Midichloriaceae</taxon>
        <taxon>Candidatus Aquarickettsia</taxon>
    </lineage>
</organism>
<keyword evidence="1 4" id="KW-0489">Methyltransferase</keyword>
<dbReference type="InterPro" id="IPR050362">
    <property type="entry name" value="Cation-dep_OMT"/>
</dbReference>
<evidence type="ECO:0000256" key="1">
    <source>
        <dbReference type="ARBA" id="ARBA00022603"/>
    </source>
</evidence>
<dbReference type="PANTHER" id="PTHR10509:SF14">
    <property type="entry name" value="CAFFEOYL-COA O-METHYLTRANSFERASE 3-RELATED"/>
    <property type="match status" value="1"/>
</dbReference>